<reference evidence="2" key="1">
    <citation type="submission" date="2021-03" db="EMBL/GenBank/DDBJ databases">
        <title>Chromosome level genome of the anhydrobiotic midge Polypedilum vanderplanki.</title>
        <authorList>
            <person name="Yoshida Y."/>
            <person name="Kikawada T."/>
            <person name="Gusev O."/>
        </authorList>
    </citation>
    <scope>NUCLEOTIDE SEQUENCE</scope>
    <source>
        <strain evidence="2">NIAS01</strain>
        <tissue evidence="2">Whole body or cell culture</tissue>
    </source>
</reference>
<feature type="transmembrane region" description="Helical" evidence="1">
    <location>
        <begin position="127"/>
        <end position="144"/>
    </location>
</feature>
<gene>
    <name evidence="2" type="ORF">PVAND_000121</name>
</gene>
<feature type="transmembrane region" description="Helical" evidence="1">
    <location>
        <begin position="295"/>
        <end position="311"/>
    </location>
</feature>
<evidence type="ECO:0000313" key="3">
    <source>
        <dbReference type="Proteomes" id="UP001107558"/>
    </source>
</evidence>
<proteinExistence type="predicted"/>
<keyword evidence="3" id="KW-1185">Reference proteome</keyword>
<protein>
    <recommendedName>
        <fullName evidence="4">Transmembrane protein 135 N-terminal domain-containing protein</fullName>
    </recommendedName>
</protein>
<evidence type="ECO:0008006" key="4">
    <source>
        <dbReference type="Google" id="ProtNLM"/>
    </source>
</evidence>
<sequence length="408" mass="47337">MAGNISKHFYQAVANKTCADFHHPGKTCLQAVQESAVAGLFGSLKFYLPLCILPLLFKIKQWNEKKTWKEFLINYCRCVFSGFFITTTGFWVFCMSYKIFKGFYLPLSVCLPSSLGAVFCGIMPKKFVHIDGIGLFNMYIEFIIKQSKQKSIVWLRNSLVGATCLYSFFNSVMIYYLYKIRSNRFWFVNIGNELKAIKRIENDSGENIMNCGHETSCDEYLKKEFKNISLFAFGVSLFKLIFPRLSSIIKNPGNFMKNIFKKFDYGLLAFLIVSNGLFKFTFCRLNQYGKFSRDVNCLIAAFASSIGYVFYPRYIIFTMGITSIIEVLYKYIEHTYVTQNKELPEIMKFINRLPCSELLYMFSIGMTFQLRVIYPHLTNKFVHKMMSIGSGGRSDEVTKNYFKMMVGW</sequence>
<accession>A0A9J6BJ25</accession>
<feature type="transmembrane region" description="Helical" evidence="1">
    <location>
        <begin position="71"/>
        <end position="93"/>
    </location>
</feature>
<dbReference type="AlphaFoldDB" id="A0A9J6BJ25"/>
<dbReference type="OrthoDB" id="291792at2759"/>
<feature type="transmembrane region" description="Helical" evidence="1">
    <location>
        <begin position="159"/>
        <end position="178"/>
    </location>
</feature>
<feature type="transmembrane region" description="Helical" evidence="1">
    <location>
        <begin position="228"/>
        <end position="245"/>
    </location>
</feature>
<dbReference type="Proteomes" id="UP001107558">
    <property type="component" value="Chromosome 3"/>
</dbReference>
<feature type="transmembrane region" description="Helical" evidence="1">
    <location>
        <begin position="36"/>
        <end position="59"/>
    </location>
</feature>
<feature type="transmembrane region" description="Helical" evidence="1">
    <location>
        <begin position="99"/>
        <end position="120"/>
    </location>
</feature>
<feature type="transmembrane region" description="Helical" evidence="1">
    <location>
        <begin position="265"/>
        <end position="283"/>
    </location>
</feature>
<organism evidence="2 3">
    <name type="scientific">Polypedilum vanderplanki</name>
    <name type="common">Sleeping chironomid midge</name>
    <dbReference type="NCBI Taxonomy" id="319348"/>
    <lineage>
        <taxon>Eukaryota</taxon>
        <taxon>Metazoa</taxon>
        <taxon>Ecdysozoa</taxon>
        <taxon>Arthropoda</taxon>
        <taxon>Hexapoda</taxon>
        <taxon>Insecta</taxon>
        <taxon>Pterygota</taxon>
        <taxon>Neoptera</taxon>
        <taxon>Endopterygota</taxon>
        <taxon>Diptera</taxon>
        <taxon>Nematocera</taxon>
        <taxon>Chironomoidea</taxon>
        <taxon>Chironomidae</taxon>
        <taxon>Chironominae</taxon>
        <taxon>Polypedilum</taxon>
        <taxon>Polypedilum</taxon>
    </lineage>
</organism>
<evidence type="ECO:0000256" key="1">
    <source>
        <dbReference type="SAM" id="Phobius"/>
    </source>
</evidence>
<keyword evidence="1" id="KW-1133">Transmembrane helix</keyword>
<comment type="caution">
    <text evidence="2">The sequence shown here is derived from an EMBL/GenBank/DDBJ whole genome shotgun (WGS) entry which is preliminary data.</text>
</comment>
<evidence type="ECO:0000313" key="2">
    <source>
        <dbReference type="EMBL" id="KAG5669828.1"/>
    </source>
</evidence>
<keyword evidence="1" id="KW-0812">Transmembrane</keyword>
<name>A0A9J6BJ25_POLVA</name>
<keyword evidence="1" id="KW-0472">Membrane</keyword>
<dbReference type="EMBL" id="JADBJN010000003">
    <property type="protein sequence ID" value="KAG5669828.1"/>
    <property type="molecule type" value="Genomic_DNA"/>
</dbReference>